<dbReference type="InterPro" id="IPR011701">
    <property type="entry name" value="MFS"/>
</dbReference>
<keyword evidence="2 4" id="KW-1133">Transmembrane helix</keyword>
<dbReference type="OrthoDB" id="1404228at2"/>
<evidence type="ECO:0000256" key="1">
    <source>
        <dbReference type="ARBA" id="ARBA00022692"/>
    </source>
</evidence>
<protein>
    <submittedName>
        <fullName evidence="6">Major Facilitator Superfamily protein</fullName>
    </submittedName>
</protein>
<dbReference type="InterPro" id="IPR036259">
    <property type="entry name" value="MFS_trans_sf"/>
</dbReference>
<proteinExistence type="predicted"/>
<feature type="transmembrane region" description="Helical" evidence="4">
    <location>
        <begin position="286"/>
        <end position="302"/>
    </location>
</feature>
<dbReference type="AlphaFoldDB" id="A0A1H2WDL8"/>
<feature type="transmembrane region" description="Helical" evidence="4">
    <location>
        <begin position="308"/>
        <end position="328"/>
    </location>
</feature>
<evidence type="ECO:0000259" key="5">
    <source>
        <dbReference type="PROSITE" id="PS50850"/>
    </source>
</evidence>
<feature type="domain" description="Major facilitator superfamily (MFS) profile" evidence="5">
    <location>
        <begin position="13"/>
        <end position="400"/>
    </location>
</feature>
<dbReference type="GO" id="GO:0022857">
    <property type="term" value="F:transmembrane transporter activity"/>
    <property type="evidence" value="ECO:0007669"/>
    <property type="project" value="InterPro"/>
</dbReference>
<keyword evidence="7" id="KW-1185">Reference proteome</keyword>
<feature type="transmembrane region" description="Helical" evidence="4">
    <location>
        <begin position="51"/>
        <end position="72"/>
    </location>
</feature>
<feature type="transmembrane region" description="Helical" evidence="4">
    <location>
        <begin position="378"/>
        <end position="396"/>
    </location>
</feature>
<reference evidence="7" key="1">
    <citation type="submission" date="2016-10" db="EMBL/GenBank/DDBJ databases">
        <authorList>
            <person name="Varghese N."/>
            <person name="Submissions S."/>
        </authorList>
    </citation>
    <scope>NUCLEOTIDE SEQUENCE [LARGE SCALE GENOMIC DNA]</scope>
    <source>
        <strain evidence="7">DSM 26922</strain>
    </source>
</reference>
<gene>
    <name evidence="6" type="ORF">SAMN04488001_1809</name>
</gene>
<feature type="transmembrane region" description="Helical" evidence="4">
    <location>
        <begin position="170"/>
        <end position="188"/>
    </location>
</feature>
<dbReference type="RefSeq" id="WP_089946578.1">
    <property type="nucleotide sequence ID" value="NZ_FNOI01000002.1"/>
</dbReference>
<evidence type="ECO:0000313" key="7">
    <source>
        <dbReference type="Proteomes" id="UP000199441"/>
    </source>
</evidence>
<dbReference type="Pfam" id="PF07690">
    <property type="entry name" value="MFS_1"/>
    <property type="match status" value="1"/>
</dbReference>
<accession>A0A1H2WDL8</accession>
<dbReference type="PANTHER" id="PTHR11360">
    <property type="entry name" value="MONOCARBOXYLATE TRANSPORTER"/>
    <property type="match status" value="1"/>
</dbReference>
<dbReference type="Gene3D" id="1.20.1250.20">
    <property type="entry name" value="MFS general substrate transporter like domains"/>
    <property type="match status" value="1"/>
</dbReference>
<evidence type="ECO:0000256" key="3">
    <source>
        <dbReference type="ARBA" id="ARBA00023136"/>
    </source>
</evidence>
<feature type="transmembrane region" description="Helical" evidence="4">
    <location>
        <begin position="261"/>
        <end position="279"/>
    </location>
</feature>
<dbReference type="InterPro" id="IPR020846">
    <property type="entry name" value="MFS_dom"/>
</dbReference>
<name>A0A1H2WDL8_9RHOB</name>
<dbReference type="EMBL" id="FNOI01000002">
    <property type="protein sequence ID" value="SDW78783.1"/>
    <property type="molecule type" value="Genomic_DNA"/>
</dbReference>
<keyword evidence="1 4" id="KW-0812">Transmembrane</keyword>
<dbReference type="SUPFAM" id="SSF103473">
    <property type="entry name" value="MFS general substrate transporter"/>
    <property type="match status" value="1"/>
</dbReference>
<evidence type="ECO:0000256" key="4">
    <source>
        <dbReference type="SAM" id="Phobius"/>
    </source>
</evidence>
<evidence type="ECO:0000313" key="6">
    <source>
        <dbReference type="EMBL" id="SDW78783.1"/>
    </source>
</evidence>
<dbReference type="Proteomes" id="UP000199441">
    <property type="component" value="Unassembled WGS sequence"/>
</dbReference>
<feature type="transmembrane region" description="Helical" evidence="4">
    <location>
        <begin position="79"/>
        <end position="98"/>
    </location>
</feature>
<dbReference type="PROSITE" id="PS50850">
    <property type="entry name" value="MFS"/>
    <property type="match status" value="1"/>
</dbReference>
<organism evidence="6 7">
    <name type="scientific">Litoreibacter albidus</name>
    <dbReference type="NCBI Taxonomy" id="670155"/>
    <lineage>
        <taxon>Bacteria</taxon>
        <taxon>Pseudomonadati</taxon>
        <taxon>Pseudomonadota</taxon>
        <taxon>Alphaproteobacteria</taxon>
        <taxon>Rhodobacterales</taxon>
        <taxon>Roseobacteraceae</taxon>
        <taxon>Litoreibacter</taxon>
    </lineage>
</organism>
<dbReference type="InterPro" id="IPR050327">
    <property type="entry name" value="Proton-linked_MCT"/>
</dbReference>
<feature type="transmembrane region" description="Helical" evidence="4">
    <location>
        <begin position="138"/>
        <end position="164"/>
    </location>
</feature>
<dbReference type="PANTHER" id="PTHR11360:SF308">
    <property type="entry name" value="BLL3089 PROTEIN"/>
    <property type="match status" value="1"/>
</dbReference>
<feature type="transmembrane region" description="Helical" evidence="4">
    <location>
        <begin position="221"/>
        <end position="241"/>
    </location>
</feature>
<evidence type="ECO:0000256" key="2">
    <source>
        <dbReference type="ARBA" id="ARBA00022989"/>
    </source>
</evidence>
<sequence>MNTLRFIRENLSWLSAGLVLTFSSSFGQTFFLSIFAGEIRAEFSLTHAQWGGIYMLGTLCSAVAMVWVGGLTDHFRVRVLGPSVLLVLSLACISMALVSSVPMLIALIFVLRLMGQGMSSHVASTAMARWFVAARGRALAVASFGFSIAEATLPILFVGLMAFVGWRSTWLVAAGALVVIAPVIFLLLKQERTPQSSATDNQIAGMNDRHWTRWEVLKSPLFWMVAPVLIGPPAFGTAFFFLQVHLAEVKGWSHFDLVRLFPVYTGMSICAMLASGFAIDRFGTGRIMAVYTLPLAIGFLIFSQSTTLLGGAIGIAFFAMTSGMQATLPSAFWAEFFGTRHLGSIKAMATSIMVFGSAVGPGLTGLVIDLGVDYSRQMVWVSAYMVAATLIAYVGLRTARAALSRAPQVDVVSA</sequence>
<dbReference type="STRING" id="670155.SAMN04488001_1809"/>
<feature type="transmembrane region" description="Helical" evidence="4">
    <location>
        <begin position="349"/>
        <end position="372"/>
    </location>
</feature>
<keyword evidence="3 4" id="KW-0472">Membrane</keyword>